<protein>
    <submittedName>
        <fullName evidence="2">Uncharacterized protein</fullName>
    </submittedName>
</protein>
<name>F4WU53_ACREC</name>
<feature type="compositionally biased region" description="Polar residues" evidence="1">
    <location>
        <begin position="17"/>
        <end position="33"/>
    </location>
</feature>
<feature type="compositionally biased region" description="Basic and acidic residues" evidence="1">
    <location>
        <begin position="118"/>
        <end position="127"/>
    </location>
</feature>
<gene>
    <name evidence="2" type="ORF">G5I_09408</name>
</gene>
<organism evidence="3">
    <name type="scientific">Acromyrmex echinatior</name>
    <name type="common">Panamanian leafcutter ant</name>
    <name type="synonym">Acromyrmex octospinosus echinatior</name>
    <dbReference type="NCBI Taxonomy" id="103372"/>
    <lineage>
        <taxon>Eukaryota</taxon>
        <taxon>Metazoa</taxon>
        <taxon>Ecdysozoa</taxon>
        <taxon>Arthropoda</taxon>
        <taxon>Hexapoda</taxon>
        <taxon>Insecta</taxon>
        <taxon>Pterygota</taxon>
        <taxon>Neoptera</taxon>
        <taxon>Endopterygota</taxon>
        <taxon>Hymenoptera</taxon>
        <taxon>Apocrita</taxon>
        <taxon>Aculeata</taxon>
        <taxon>Formicoidea</taxon>
        <taxon>Formicidae</taxon>
        <taxon>Myrmicinae</taxon>
        <taxon>Acromyrmex</taxon>
    </lineage>
</organism>
<feature type="region of interest" description="Disordered" evidence="1">
    <location>
        <begin position="83"/>
        <end position="141"/>
    </location>
</feature>
<evidence type="ECO:0000256" key="1">
    <source>
        <dbReference type="SAM" id="MobiDB-lite"/>
    </source>
</evidence>
<accession>F4WU53</accession>
<evidence type="ECO:0000313" key="2">
    <source>
        <dbReference type="EMBL" id="EGI62280.1"/>
    </source>
</evidence>
<evidence type="ECO:0000313" key="3">
    <source>
        <dbReference type="Proteomes" id="UP000007755"/>
    </source>
</evidence>
<dbReference type="EMBL" id="GL888349">
    <property type="protein sequence ID" value="EGI62280.1"/>
    <property type="molecule type" value="Genomic_DNA"/>
</dbReference>
<feature type="compositionally biased region" description="Acidic residues" evidence="1">
    <location>
        <begin position="1"/>
        <end position="11"/>
    </location>
</feature>
<keyword evidence="3" id="KW-1185">Reference proteome</keyword>
<reference evidence="2" key="1">
    <citation type="submission" date="2011-02" db="EMBL/GenBank/DDBJ databases">
        <title>The genome of the leaf-cutting ant Acromyrmex echinatior suggests key adaptations to social evolution and fungus farming.</title>
        <authorList>
            <person name="Nygaard S."/>
            <person name="Zhang G."/>
        </authorList>
    </citation>
    <scope>NUCLEOTIDE SEQUENCE</scope>
</reference>
<proteinExistence type="predicted"/>
<dbReference type="AlphaFoldDB" id="F4WU53"/>
<dbReference type="InParanoid" id="F4WU53"/>
<dbReference type="Proteomes" id="UP000007755">
    <property type="component" value="Unassembled WGS sequence"/>
</dbReference>
<feature type="region of interest" description="Disordered" evidence="1">
    <location>
        <begin position="1"/>
        <end position="69"/>
    </location>
</feature>
<sequence>MPPSFAEEESKDEAASQRRQGGYTCSNTETIGNNKCDRSIGEATIAATTWNDNGEGGSNGGSSSRLVAPSQQTLQPFCVLIQPPPVLARGPDRRDQRQAVPFPELDYSGVLEGGGKNRQHDDNHHDHDDEEEGASQRYPKRCGDVTLVGEPYTGIENEWKKKIDVGAALTARVGGETGSLKKLLLLL</sequence>